<protein>
    <submittedName>
        <fullName evidence="5">Histidine triad (HIT) protein</fullName>
    </submittedName>
</protein>
<dbReference type="OrthoDB" id="26806at2157"/>
<evidence type="ECO:0000256" key="3">
    <source>
        <dbReference type="PROSITE-ProRule" id="PRU00464"/>
    </source>
</evidence>
<proteinExistence type="predicted"/>
<accession>A0A557ST44</accession>
<reference evidence="5 6" key="1">
    <citation type="journal article" date="2019" name="Front. Microbiol.">
        <title>Ammonia Oxidation by the Arctic Terrestrial Thaumarchaeote Candidatus Nitrosocosmicus arcticus Is Stimulated by Increasing Temperatures.</title>
        <authorList>
            <person name="Alves R.J.E."/>
            <person name="Kerou M."/>
            <person name="Zappe A."/>
            <person name="Bittner R."/>
            <person name="Abby S.S."/>
            <person name="Schmidt H.A."/>
            <person name="Pfeifer K."/>
            <person name="Schleper C."/>
        </authorList>
    </citation>
    <scope>NUCLEOTIDE SEQUENCE [LARGE SCALE GENOMIC DNA]</scope>
    <source>
        <strain evidence="5 6">Kfb</strain>
    </source>
</reference>
<gene>
    <name evidence="5" type="ORF">NARC_120002</name>
</gene>
<dbReference type="PANTHER" id="PTHR46648">
    <property type="entry name" value="HIT FAMILY PROTEIN 1"/>
    <property type="match status" value="1"/>
</dbReference>
<dbReference type="InterPro" id="IPR011146">
    <property type="entry name" value="HIT-like"/>
</dbReference>
<dbReference type="Proteomes" id="UP000315289">
    <property type="component" value="Unassembled WGS sequence"/>
</dbReference>
<dbReference type="PANTHER" id="PTHR46648:SF1">
    <property type="entry name" value="ADENOSINE 5'-MONOPHOSPHORAMIDASE HNT1"/>
    <property type="match status" value="1"/>
</dbReference>
<dbReference type="Pfam" id="PF01230">
    <property type="entry name" value="HIT"/>
    <property type="match status" value="1"/>
</dbReference>
<dbReference type="SUPFAM" id="SSF54197">
    <property type="entry name" value="HIT-like"/>
    <property type="match status" value="1"/>
</dbReference>
<sequence>MNSINKCIFCEIVNGIIKARKLYETEHSIAILDAFPLKDGHSLVISKSHKPKIQDLSLIENRDIFDAVHFLTEKIEKSMNCNSSLVGIHNGKDAGQEIPHFHIHVIPIAESNEKISIHSLFGKGDTQGRDLDEQWGKISKEIQRS</sequence>
<dbReference type="GO" id="GO:0003824">
    <property type="term" value="F:catalytic activity"/>
    <property type="evidence" value="ECO:0007669"/>
    <property type="project" value="InterPro"/>
</dbReference>
<dbReference type="RefSeq" id="WP_144732965.1">
    <property type="nucleotide sequence ID" value="NZ_ML675588.1"/>
</dbReference>
<dbReference type="AlphaFoldDB" id="A0A557ST44"/>
<evidence type="ECO:0000313" key="6">
    <source>
        <dbReference type="Proteomes" id="UP000315289"/>
    </source>
</evidence>
<feature type="short sequence motif" description="Histidine triad motif" evidence="2 3">
    <location>
        <begin position="100"/>
        <end position="104"/>
    </location>
</feature>
<comment type="caution">
    <text evidence="5">The sequence shown here is derived from an EMBL/GenBank/DDBJ whole genome shotgun (WGS) entry which is preliminary data.</text>
</comment>
<feature type="active site" description="Tele-AMP-histidine intermediate" evidence="1">
    <location>
        <position position="102"/>
    </location>
</feature>
<name>A0A557ST44_9ARCH</name>
<keyword evidence="6" id="KW-1185">Reference proteome</keyword>
<dbReference type="PROSITE" id="PS51084">
    <property type="entry name" value="HIT_2"/>
    <property type="match status" value="1"/>
</dbReference>
<dbReference type="Gene3D" id="3.30.428.10">
    <property type="entry name" value="HIT-like"/>
    <property type="match status" value="1"/>
</dbReference>
<dbReference type="PRINTS" id="PR00332">
    <property type="entry name" value="HISTRIAD"/>
</dbReference>
<dbReference type="GO" id="GO:0009117">
    <property type="term" value="P:nucleotide metabolic process"/>
    <property type="evidence" value="ECO:0007669"/>
    <property type="project" value="TreeGrafter"/>
</dbReference>
<dbReference type="InterPro" id="IPR001310">
    <property type="entry name" value="Histidine_triad_HIT"/>
</dbReference>
<feature type="domain" description="HIT" evidence="4">
    <location>
        <begin position="8"/>
        <end position="115"/>
    </location>
</feature>
<dbReference type="InterPro" id="IPR036265">
    <property type="entry name" value="HIT-like_sf"/>
</dbReference>
<evidence type="ECO:0000259" key="4">
    <source>
        <dbReference type="PROSITE" id="PS51084"/>
    </source>
</evidence>
<evidence type="ECO:0000256" key="1">
    <source>
        <dbReference type="PIRSR" id="PIRSR601310-1"/>
    </source>
</evidence>
<organism evidence="5 6">
    <name type="scientific">Candidatus Nitrosocosmicus arcticus</name>
    <dbReference type="NCBI Taxonomy" id="2035267"/>
    <lineage>
        <taxon>Archaea</taxon>
        <taxon>Nitrososphaerota</taxon>
        <taxon>Nitrososphaeria</taxon>
        <taxon>Nitrososphaerales</taxon>
        <taxon>Nitrososphaeraceae</taxon>
        <taxon>Candidatus Nitrosocosmicus</taxon>
    </lineage>
</organism>
<evidence type="ECO:0000313" key="5">
    <source>
        <dbReference type="EMBL" id="TVP39786.1"/>
    </source>
</evidence>
<dbReference type="EMBL" id="VOAH01000012">
    <property type="protein sequence ID" value="TVP39786.1"/>
    <property type="molecule type" value="Genomic_DNA"/>
</dbReference>
<evidence type="ECO:0000256" key="2">
    <source>
        <dbReference type="PIRSR" id="PIRSR601310-3"/>
    </source>
</evidence>